<feature type="domain" description="Xylose isomerase-like TIM barrel" evidence="1">
    <location>
        <begin position="30"/>
        <end position="276"/>
    </location>
</feature>
<reference evidence="2 3" key="1">
    <citation type="submission" date="2024-03" db="EMBL/GenBank/DDBJ databases">
        <title>Draft genome sequence of Pseudonocardia sp. DW16-2.</title>
        <authorList>
            <person name="Duangmal K."/>
        </authorList>
    </citation>
    <scope>NUCLEOTIDE SEQUENCE [LARGE SCALE GENOMIC DNA]</scope>
    <source>
        <strain evidence="2 3">DW16-2</strain>
    </source>
</reference>
<name>A0ABU8TET3_9PSEU</name>
<evidence type="ECO:0000313" key="3">
    <source>
        <dbReference type="Proteomes" id="UP001364211"/>
    </source>
</evidence>
<evidence type="ECO:0000313" key="2">
    <source>
        <dbReference type="EMBL" id="MEJ8281930.1"/>
    </source>
</evidence>
<dbReference type="PANTHER" id="PTHR12110:SF41">
    <property type="entry name" value="INOSOSE DEHYDRATASE"/>
    <property type="match status" value="1"/>
</dbReference>
<protein>
    <submittedName>
        <fullName evidence="2">TIM barrel protein</fullName>
    </submittedName>
</protein>
<gene>
    <name evidence="2" type="ORF">WJX68_23560</name>
</gene>
<dbReference type="PANTHER" id="PTHR12110">
    <property type="entry name" value="HYDROXYPYRUVATE ISOMERASE"/>
    <property type="match status" value="1"/>
</dbReference>
<evidence type="ECO:0000259" key="1">
    <source>
        <dbReference type="Pfam" id="PF01261"/>
    </source>
</evidence>
<dbReference type="SUPFAM" id="SSF51658">
    <property type="entry name" value="Xylose isomerase-like"/>
    <property type="match status" value="1"/>
</dbReference>
<dbReference type="InterPro" id="IPR036237">
    <property type="entry name" value="Xyl_isomerase-like_sf"/>
</dbReference>
<comment type="caution">
    <text evidence="2">The sequence shown here is derived from an EMBL/GenBank/DDBJ whole genome shotgun (WGS) entry which is preliminary data.</text>
</comment>
<keyword evidence="3" id="KW-1185">Reference proteome</keyword>
<dbReference type="Proteomes" id="UP001364211">
    <property type="component" value="Unassembled WGS sequence"/>
</dbReference>
<dbReference type="InterPro" id="IPR050312">
    <property type="entry name" value="IolE/XylAMocC-like"/>
</dbReference>
<dbReference type="InterPro" id="IPR013022">
    <property type="entry name" value="Xyl_isomerase-like_TIM-brl"/>
</dbReference>
<proteinExistence type="predicted"/>
<dbReference type="Gene3D" id="3.20.20.150">
    <property type="entry name" value="Divalent-metal-dependent TIM barrel enzymes"/>
    <property type="match status" value="1"/>
</dbReference>
<dbReference type="Pfam" id="PF01261">
    <property type="entry name" value="AP_endonuc_2"/>
    <property type="match status" value="1"/>
</dbReference>
<dbReference type="RefSeq" id="WP_340294833.1">
    <property type="nucleotide sequence ID" value="NZ_JBBJUP010000025.1"/>
</dbReference>
<accession>A0ABU8TET3</accession>
<sequence length="286" mass="31101">MTDDDVDIRTSPLAVCSIMLFEHTPDEAIETVAASGATGIEWRVDDRGPGAGTDVFTDNRCTLRFDDVAPVVERCRRAGLEVVGLDTYVDSGDLTTARRAAVAAADAGVGWFRFRAPWRDGEPWVEHARAARRFVGELEELTAQYGVRALLELHQRSICPSASLTARILEGADPTRVGAIYDAGNLLVEGYEDHDTAVELLGAHLTHVHVKNARWVPSVAGAPWQLQWSPMDRGVLDVAALRLALHRGGYRGWVSLEDFSTDLAPAAALRRGLEVLGRTEPAVEPA</sequence>
<dbReference type="EMBL" id="JBBJUP010000025">
    <property type="protein sequence ID" value="MEJ8281930.1"/>
    <property type="molecule type" value="Genomic_DNA"/>
</dbReference>
<organism evidence="2 3">
    <name type="scientific">Pseudonocardia spirodelae</name>
    <dbReference type="NCBI Taxonomy" id="3133431"/>
    <lineage>
        <taxon>Bacteria</taxon>
        <taxon>Bacillati</taxon>
        <taxon>Actinomycetota</taxon>
        <taxon>Actinomycetes</taxon>
        <taxon>Pseudonocardiales</taxon>
        <taxon>Pseudonocardiaceae</taxon>
        <taxon>Pseudonocardia</taxon>
    </lineage>
</organism>